<feature type="region of interest" description="Disordered" evidence="1">
    <location>
        <begin position="1"/>
        <end position="121"/>
    </location>
</feature>
<dbReference type="PANTHER" id="PTHR45703:SF36">
    <property type="entry name" value="DYNEIN HEAVY CHAIN, CYTOPLASMIC"/>
    <property type="match status" value="1"/>
</dbReference>
<dbReference type="GO" id="GO:0007018">
    <property type="term" value="P:microtubule-based movement"/>
    <property type="evidence" value="ECO:0007669"/>
    <property type="project" value="InterPro"/>
</dbReference>
<protein>
    <submittedName>
        <fullName evidence="2">Uncharacterized protein</fullName>
    </submittedName>
</protein>
<accession>A0A9W7FTY3</accession>
<reference evidence="3" key="1">
    <citation type="journal article" date="2023" name="Commun. Biol.">
        <title>Genome analysis of Parmales, the sister group of diatoms, reveals the evolutionary specialization of diatoms from phago-mixotrophs to photoautotrophs.</title>
        <authorList>
            <person name="Ban H."/>
            <person name="Sato S."/>
            <person name="Yoshikawa S."/>
            <person name="Yamada K."/>
            <person name="Nakamura Y."/>
            <person name="Ichinomiya M."/>
            <person name="Sato N."/>
            <person name="Blanc-Mathieu R."/>
            <person name="Endo H."/>
            <person name="Kuwata A."/>
            <person name="Ogata H."/>
        </authorList>
    </citation>
    <scope>NUCLEOTIDE SEQUENCE [LARGE SCALE GENOMIC DNA]</scope>
    <source>
        <strain evidence="3">NIES 3700</strain>
    </source>
</reference>
<feature type="region of interest" description="Disordered" evidence="1">
    <location>
        <begin position="630"/>
        <end position="655"/>
    </location>
</feature>
<feature type="compositionally biased region" description="Pro residues" evidence="1">
    <location>
        <begin position="1"/>
        <end position="21"/>
    </location>
</feature>
<feature type="region of interest" description="Disordered" evidence="1">
    <location>
        <begin position="179"/>
        <end position="245"/>
    </location>
</feature>
<name>A0A9W7FTY3_9STRA</name>
<dbReference type="InterPro" id="IPR026983">
    <property type="entry name" value="DHC"/>
</dbReference>
<feature type="compositionally biased region" description="Polar residues" evidence="1">
    <location>
        <begin position="97"/>
        <end position="112"/>
    </location>
</feature>
<evidence type="ECO:0000313" key="2">
    <source>
        <dbReference type="EMBL" id="GMI18208.1"/>
    </source>
</evidence>
<feature type="compositionally biased region" description="Acidic residues" evidence="1">
    <location>
        <begin position="630"/>
        <end position="646"/>
    </location>
</feature>
<evidence type="ECO:0000256" key="1">
    <source>
        <dbReference type="SAM" id="MobiDB-lite"/>
    </source>
</evidence>
<dbReference type="PANTHER" id="PTHR45703">
    <property type="entry name" value="DYNEIN HEAVY CHAIN"/>
    <property type="match status" value="1"/>
</dbReference>
<feature type="compositionally biased region" description="Polar residues" evidence="1">
    <location>
        <begin position="151"/>
        <end position="165"/>
    </location>
</feature>
<feature type="region of interest" description="Disordered" evidence="1">
    <location>
        <begin position="463"/>
        <end position="484"/>
    </location>
</feature>
<dbReference type="Proteomes" id="UP001165122">
    <property type="component" value="Unassembled WGS sequence"/>
</dbReference>
<proteinExistence type="predicted"/>
<gene>
    <name evidence="2" type="ORF">TrLO_g15051</name>
</gene>
<dbReference type="GO" id="GO:0051959">
    <property type="term" value="F:dynein light intermediate chain binding"/>
    <property type="evidence" value="ECO:0007669"/>
    <property type="project" value="InterPro"/>
</dbReference>
<comment type="caution">
    <text evidence="2">The sequence shown here is derived from an EMBL/GenBank/DDBJ whole genome shotgun (WGS) entry which is preliminary data.</text>
</comment>
<dbReference type="GO" id="GO:0030286">
    <property type="term" value="C:dynein complex"/>
    <property type="evidence" value="ECO:0007669"/>
    <property type="project" value="InterPro"/>
</dbReference>
<feature type="compositionally biased region" description="Low complexity" evidence="1">
    <location>
        <begin position="465"/>
        <end position="481"/>
    </location>
</feature>
<sequence>MPSTPSPPRTPLKSHSPPPSLTLPSGHTIDKTVSSPKSSLRQRLLNPPPPSTPSLTYHAPPKQASSSRPHTGGIFDSVSGISSTTKMVSPVKKQTIMKPSTASHVMSTTGGATVQRRPVSSVEDYRKAREMFGDMLSVKQEPFNADPSIRSRLTPNPFSPANRSVRNPRSIYTQAARTLRTTSDPAPRPTTVAGPSIAFNPNTVTPSTELANTVQPTFRPRTALTPRVTPPPRHPVPQTQGLRLHNPLRQRPLTSSSHRPQPTSPSPQTFTFAIPLHYFKNTPRHNPYNLLTSPTITPSYASSLSEFAVISDTGVTYYKDGNPDFCSKRTWSRHKIIFSKICAMKCFGNVKLRIYFRKYKQYYTSRKRNRISLHLQHNLLFLSPSFSSGLQKIRHLLHNLGLVNMIDFGDDMIGEDEFKEAGKRERGRVRRIVEEGVERVAYFVAVVCKEEMIAEELLVSSPQIPTTSPSHYPTSSPEPSSIRGQNIPLPWSVSARQRSTCSKFLKLFHLIQYMLHSTFRDIVLNHMSRLVNFVKPRGNVGMVKSSINISIEEKIKNDFEVEFQDIDLSSDVEDIEEQILMPSPGIIEWIDMIVLANMSVIFMLSKVRPLKKHPKIKPFVKMYENKFDDDDFSSDDSSSDDDDSEDDKPLLPEYTEQNSRDLLNSPWAQTLINEDTEYISLAQSIIKGSTECYENMMEYVGERYEEVVGVWKESRVWDLEGSVCDRLKMSSTQDTTENSTSSINDLTWLDAIVSRHYANKEIIQSLPRQTPHNIFMIQNFELKNTLLEGPESCLMSLKVTLPEFFVDFGSEVLEKLGDVSRDISSICTNVREYVHQLKTLKNHEDGLENLTEEVEKVSSFYNFLKKNYIISGNKRSYEGIPASTLLHGQILDCLSHYRVGFSQCQGEMDGLMTRFRLELKDDHLKNLKAEIKRLQRLTSNPIFKSFKSDHTQVLKFLSTIDYTRNKIASDIKEFEDMQDVMLDTCKRRYLTDSGSEIVRYNFIEFVKMSEDINHMIELWSIVNTVKELEEVLEGTAVNVYNSEKFDGVFKLLEGRIEELKRSVDVKSNEVFRSACETGTFLFQFFAFA</sequence>
<keyword evidence="3" id="KW-1185">Reference proteome</keyword>
<dbReference type="AlphaFoldDB" id="A0A9W7FTY3"/>
<evidence type="ECO:0000313" key="3">
    <source>
        <dbReference type="Proteomes" id="UP001165122"/>
    </source>
</evidence>
<feature type="compositionally biased region" description="Polar residues" evidence="1">
    <location>
        <begin position="31"/>
        <end position="41"/>
    </location>
</feature>
<organism evidence="2 3">
    <name type="scientific">Triparma laevis f. longispina</name>
    <dbReference type="NCBI Taxonomy" id="1714387"/>
    <lineage>
        <taxon>Eukaryota</taxon>
        <taxon>Sar</taxon>
        <taxon>Stramenopiles</taxon>
        <taxon>Ochrophyta</taxon>
        <taxon>Bolidophyceae</taxon>
        <taxon>Parmales</taxon>
        <taxon>Triparmaceae</taxon>
        <taxon>Triparma</taxon>
    </lineage>
</organism>
<dbReference type="OrthoDB" id="197130at2759"/>
<feature type="compositionally biased region" description="Polar residues" evidence="1">
    <location>
        <begin position="199"/>
        <end position="216"/>
    </location>
</feature>
<dbReference type="EMBL" id="BRXW01000326">
    <property type="protein sequence ID" value="GMI18208.1"/>
    <property type="molecule type" value="Genomic_DNA"/>
</dbReference>
<feature type="region of interest" description="Disordered" evidence="1">
    <location>
        <begin position="146"/>
        <end position="165"/>
    </location>
</feature>
<dbReference type="GO" id="GO:0045505">
    <property type="term" value="F:dynein intermediate chain binding"/>
    <property type="evidence" value="ECO:0007669"/>
    <property type="project" value="InterPro"/>
</dbReference>